<sequence length="267" mass="30642">MWTKLKEKQTNRSHTMTFQEWMMANLMNEDKGVEFGIVCWHLWKQRCEETMEGKAFNAQGLLCRIKAWFNIYEHAQQSVRNITKAQDVHKHQEQISWRPPPEGWIQVQSDGSVLTPTGKAAAGGLIRDHQGKCHAAFVCNFGVCSITSAELKGAAEGLRLAYNKGYKKVQLNLDSSTAVAIIKNHKDENHRHGIFANQFNFLLNLDWDVKVEHVYREANFAADFLANRGHLYDFGTHSFDVCDPGLNYWMYHDIVGVTHDRFIPSMN</sequence>
<dbReference type="InterPro" id="IPR002156">
    <property type="entry name" value="RNaseH_domain"/>
</dbReference>
<keyword evidence="3" id="KW-1185">Reference proteome</keyword>
<dbReference type="InterPro" id="IPR044730">
    <property type="entry name" value="RNase_H-like_dom_plant"/>
</dbReference>
<dbReference type="SUPFAM" id="SSF53098">
    <property type="entry name" value="Ribonuclease H-like"/>
    <property type="match status" value="1"/>
</dbReference>
<dbReference type="AlphaFoldDB" id="A0AAV0PC28"/>
<evidence type="ECO:0000313" key="3">
    <source>
        <dbReference type="Proteomes" id="UP001154282"/>
    </source>
</evidence>
<dbReference type="Pfam" id="PF13456">
    <property type="entry name" value="RVT_3"/>
    <property type="match status" value="1"/>
</dbReference>
<dbReference type="InterPro" id="IPR053151">
    <property type="entry name" value="RNase_H-like"/>
</dbReference>
<dbReference type="GO" id="GO:0004523">
    <property type="term" value="F:RNA-DNA hybrid ribonuclease activity"/>
    <property type="evidence" value="ECO:0007669"/>
    <property type="project" value="InterPro"/>
</dbReference>
<dbReference type="PANTHER" id="PTHR47723">
    <property type="entry name" value="OS05G0353850 PROTEIN"/>
    <property type="match status" value="1"/>
</dbReference>
<name>A0AAV0PC28_9ROSI</name>
<proteinExistence type="predicted"/>
<dbReference type="InterPro" id="IPR012337">
    <property type="entry name" value="RNaseH-like_sf"/>
</dbReference>
<feature type="domain" description="RNase H type-1" evidence="1">
    <location>
        <begin position="101"/>
        <end position="231"/>
    </location>
</feature>
<dbReference type="GO" id="GO:0003676">
    <property type="term" value="F:nucleic acid binding"/>
    <property type="evidence" value="ECO:0007669"/>
    <property type="project" value="InterPro"/>
</dbReference>
<dbReference type="EMBL" id="CAMGYJ010000008">
    <property type="protein sequence ID" value="CAI0468391.1"/>
    <property type="molecule type" value="Genomic_DNA"/>
</dbReference>
<organism evidence="2 3">
    <name type="scientific">Linum tenue</name>
    <dbReference type="NCBI Taxonomy" id="586396"/>
    <lineage>
        <taxon>Eukaryota</taxon>
        <taxon>Viridiplantae</taxon>
        <taxon>Streptophyta</taxon>
        <taxon>Embryophyta</taxon>
        <taxon>Tracheophyta</taxon>
        <taxon>Spermatophyta</taxon>
        <taxon>Magnoliopsida</taxon>
        <taxon>eudicotyledons</taxon>
        <taxon>Gunneridae</taxon>
        <taxon>Pentapetalae</taxon>
        <taxon>rosids</taxon>
        <taxon>fabids</taxon>
        <taxon>Malpighiales</taxon>
        <taxon>Linaceae</taxon>
        <taxon>Linum</taxon>
    </lineage>
</organism>
<dbReference type="Gene3D" id="3.30.420.10">
    <property type="entry name" value="Ribonuclease H-like superfamily/Ribonuclease H"/>
    <property type="match status" value="1"/>
</dbReference>
<protein>
    <recommendedName>
        <fullName evidence="1">RNase H type-1 domain-containing protein</fullName>
    </recommendedName>
</protein>
<accession>A0AAV0PC28</accession>
<dbReference type="CDD" id="cd06222">
    <property type="entry name" value="RNase_H_like"/>
    <property type="match status" value="1"/>
</dbReference>
<evidence type="ECO:0000313" key="2">
    <source>
        <dbReference type="EMBL" id="CAI0468391.1"/>
    </source>
</evidence>
<evidence type="ECO:0000259" key="1">
    <source>
        <dbReference type="PROSITE" id="PS50879"/>
    </source>
</evidence>
<dbReference type="PANTHER" id="PTHR47723:SF19">
    <property type="entry name" value="POLYNUCLEOTIDYL TRANSFERASE, RIBONUCLEASE H-LIKE SUPERFAMILY PROTEIN"/>
    <property type="match status" value="1"/>
</dbReference>
<comment type="caution">
    <text evidence="2">The sequence shown here is derived from an EMBL/GenBank/DDBJ whole genome shotgun (WGS) entry which is preliminary data.</text>
</comment>
<gene>
    <name evidence="2" type="ORF">LITE_LOCUS37789</name>
</gene>
<dbReference type="Proteomes" id="UP001154282">
    <property type="component" value="Unassembled WGS sequence"/>
</dbReference>
<dbReference type="InterPro" id="IPR036397">
    <property type="entry name" value="RNaseH_sf"/>
</dbReference>
<dbReference type="PROSITE" id="PS50879">
    <property type="entry name" value="RNASE_H_1"/>
    <property type="match status" value="1"/>
</dbReference>
<reference evidence="2" key="1">
    <citation type="submission" date="2022-08" db="EMBL/GenBank/DDBJ databases">
        <authorList>
            <person name="Gutierrez-Valencia J."/>
        </authorList>
    </citation>
    <scope>NUCLEOTIDE SEQUENCE</scope>
</reference>